<comment type="caution">
    <text evidence="1">The sequence shown here is derived from an EMBL/GenBank/DDBJ whole genome shotgun (WGS) entry which is preliminary data.</text>
</comment>
<accession>X0TRI9</accession>
<proteinExistence type="predicted"/>
<dbReference type="AlphaFoldDB" id="X0TRI9"/>
<sequence length="51" mass="5990">MNSKEVYRADKLINHLDRIVEFSQKGVTYPIEVDFDLTDKCNQKCPKCVTR</sequence>
<gene>
    <name evidence="1" type="ORF">S01H1_23267</name>
</gene>
<protein>
    <recommendedName>
        <fullName evidence="2">Radical SAM core domain-containing protein</fullName>
    </recommendedName>
</protein>
<name>X0TRI9_9ZZZZ</name>
<organism evidence="1">
    <name type="scientific">marine sediment metagenome</name>
    <dbReference type="NCBI Taxonomy" id="412755"/>
    <lineage>
        <taxon>unclassified sequences</taxon>
        <taxon>metagenomes</taxon>
        <taxon>ecological metagenomes</taxon>
    </lineage>
</organism>
<reference evidence="1" key="1">
    <citation type="journal article" date="2014" name="Front. Microbiol.">
        <title>High frequency of phylogenetically diverse reductive dehalogenase-homologous genes in deep subseafloor sedimentary metagenomes.</title>
        <authorList>
            <person name="Kawai M."/>
            <person name="Futagami T."/>
            <person name="Toyoda A."/>
            <person name="Takaki Y."/>
            <person name="Nishi S."/>
            <person name="Hori S."/>
            <person name="Arai W."/>
            <person name="Tsubouchi T."/>
            <person name="Morono Y."/>
            <person name="Uchiyama I."/>
            <person name="Ito T."/>
            <person name="Fujiyama A."/>
            <person name="Inagaki F."/>
            <person name="Takami H."/>
        </authorList>
    </citation>
    <scope>NUCLEOTIDE SEQUENCE</scope>
    <source>
        <strain evidence="1">Expedition CK06-06</strain>
    </source>
</reference>
<evidence type="ECO:0000313" key="1">
    <source>
        <dbReference type="EMBL" id="GAF96183.1"/>
    </source>
</evidence>
<feature type="non-terminal residue" evidence="1">
    <location>
        <position position="51"/>
    </location>
</feature>
<dbReference type="EMBL" id="BARS01013376">
    <property type="protein sequence ID" value="GAF96183.1"/>
    <property type="molecule type" value="Genomic_DNA"/>
</dbReference>
<evidence type="ECO:0008006" key="2">
    <source>
        <dbReference type="Google" id="ProtNLM"/>
    </source>
</evidence>